<reference evidence="8 9" key="1">
    <citation type="submission" date="2019-03" db="EMBL/GenBank/DDBJ databases">
        <title>An improved genome assembly of the fluke Schistosoma japonicum.</title>
        <authorList>
            <person name="Hu W."/>
            <person name="Luo F."/>
            <person name="Yin M."/>
            <person name="Mo X."/>
            <person name="Sun C."/>
            <person name="Wu Q."/>
            <person name="Zhu B."/>
            <person name="Xiang M."/>
            <person name="Wang J."/>
            <person name="Wang Y."/>
            <person name="Zhang T."/>
            <person name="Xu B."/>
            <person name="Zheng H."/>
            <person name="Feng Z."/>
        </authorList>
    </citation>
    <scope>NUCLEOTIDE SEQUENCE [LARGE SCALE GENOMIC DNA]</scope>
    <source>
        <strain evidence="8">HuSjv2</strain>
        <tissue evidence="8">Worms</tissue>
    </source>
</reference>
<dbReference type="InterPro" id="IPR016527">
    <property type="entry name" value="ORC4"/>
</dbReference>
<evidence type="ECO:0000259" key="7">
    <source>
        <dbReference type="Pfam" id="PF14629"/>
    </source>
</evidence>
<comment type="subcellular location">
    <subcellularLocation>
        <location evidence="1">Nucleus</location>
    </subcellularLocation>
</comment>
<evidence type="ECO:0000256" key="2">
    <source>
        <dbReference type="ARBA" id="ARBA00005334"/>
    </source>
</evidence>
<proteinExistence type="inferred from homology"/>
<feature type="domain" description="Origin recognition complex subunit 4 C-terminal" evidence="7">
    <location>
        <begin position="248"/>
        <end position="352"/>
    </location>
</feature>
<evidence type="ECO:0000256" key="5">
    <source>
        <dbReference type="ARBA" id="ARBA00023125"/>
    </source>
</evidence>
<dbReference type="GO" id="GO:0005664">
    <property type="term" value="C:nuclear origin of replication recognition complex"/>
    <property type="evidence" value="ECO:0007669"/>
    <property type="project" value="TreeGrafter"/>
</dbReference>
<keyword evidence="4" id="KW-0235">DNA replication</keyword>
<keyword evidence="9" id="KW-1185">Reference proteome</keyword>
<dbReference type="InterPro" id="IPR027417">
    <property type="entry name" value="P-loop_NTPase"/>
</dbReference>
<keyword evidence="5" id="KW-0238">DNA-binding</keyword>
<evidence type="ECO:0000313" key="8">
    <source>
        <dbReference type="EMBL" id="TNN11490.1"/>
    </source>
</evidence>
<organism evidence="8 9">
    <name type="scientific">Schistosoma japonicum</name>
    <name type="common">Blood fluke</name>
    <dbReference type="NCBI Taxonomy" id="6182"/>
    <lineage>
        <taxon>Eukaryota</taxon>
        <taxon>Metazoa</taxon>
        <taxon>Spiralia</taxon>
        <taxon>Lophotrochozoa</taxon>
        <taxon>Platyhelminthes</taxon>
        <taxon>Trematoda</taxon>
        <taxon>Digenea</taxon>
        <taxon>Strigeidida</taxon>
        <taxon>Schistosomatoidea</taxon>
        <taxon>Schistosomatidae</taxon>
        <taxon>Schistosoma</taxon>
    </lineage>
</organism>
<comment type="caution">
    <text evidence="8">The sequence shown here is derived from an EMBL/GenBank/DDBJ whole genome shotgun (WGS) entry which is preliminary data.</text>
</comment>
<sequence length="451" mass="51379">MDLISDVLRRKLRGNEHHLLYFNEELNYLQNIITSSVLKGESSSILVIGRRGVGKHHLLREAIKKAKENSDVNSGLSEVYLNGLVHTDDRSAMKSLAKQLHNETLLNSIVSQSDHGCDPDDNSHCIMKSLPFSQQLSLFLNEVHRNQRDRKTVLVVLSEFDLFALHHNQLLLYNLFDSCQSPESRICVIGLTCRLDIMELLEKRVKSRFSHRQIYLKSPAAPIENTDSYASDDLNSDTRSKPFKQFCEICKHLLSVDIGDLPDMPLRTLEDCRRCERLVTSWNNHIEKLMNDEIVIDSLRQAWSISVSIRRLMNLLIPIVASLGPEHDRIKPVQFIESLCTLQQDSKLTALKEYLKYCRSNCLGHLYEKPVVMKALDNLVDSELIVSGKAAITASNGLSTVNSKTSWNSSSVLPNYRPLFCYVDSDILTACLDTYPSCPVELKHWIHSRTF</sequence>
<dbReference type="PANTHER" id="PTHR12087">
    <property type="entry name" value="ORIGIN RECOGNITION COMPLEX SUBUNIT 4"/>
    <property type="match status" value="1"/>
</dbReference>
<dbReference type="GO" id="GO:0006270">
    <property type="term" value="P:DNA replication initiation"/>
    <property type="evidence" value="ECO:0007669"/>
    <property type="project" value="TreeGrafter"/>
</dbReference>
<dbReference type="InterPro" id="IPR032705">
    <property type="entry name" value="ORC4_C"/>
</dbReference>
<dbReference type="Proteomes" id="UP000311919">
    <property type="component" value="Unassembled WGS sequence"/>
</dbReference>
<dbReference type="EMBL" id="SKCS01000290">
    <property type="protein sequence ID" value="TNN11490.1"/>
    <property type="molecule type" value="Genomic_DNA"/>
</dbReference>
<dbReference type="PANTHER" id="PTHR12087:SF0">
    <property type="entry name" value="ORIGIN RECOGNITION COMPLEX SUBUNIT 4"/>
    <property type="match status" value="1"/>
</dbReference>
<dbReference type="Gene3D" id="3.40.50.300">
    <property type="entry name" value="P-loop containing nucleotide triphosphate hydrolases"/>
    <property type="match status" value="1"/>
</dbReference>
<name>A0A4Z2D5Q7_SCHJA</name>
<comment type="similarity">
    <text evidence="2">Belongs to the ORC4 family.</text>
</comment>
<accession>A0A4Z2D5Q7</accession>
<dbReference type="GO" id="GO:0003688">
    <property type="term" value="F:DNA replication origin binding"/>
    <property type="evidence" value="ECO:0007669"/>
    <property type="project" value="TreeGrafter"/>
</dbReference>
<dbReference type="SUPFAM" id="SSF52540">
    <property type="entry name" value="P-loop containing nucleoside triphosphate hydrolases"/>
    <property type="match status" value="1"/>
</dbReference>
<evidence type="ECO:0000313" key="9">
    <source>
        <dbReference type="Proteomes" id="UP000311919"/>
    </source>
</evidence>
<keyword evidence="6" id="KW-0539">Nucleus</keyword>
<dbReference type="AlphaFoldDB" id="A0A4Z2D5Q7"/>
<evidence type="ECO:0000256" key="1">
    <source>
        <dbReference type="ARBA" id="ARBA00004123"/>
    </source>
</evidence>
<evidence type="ECO:0000256" key="6">
    <source>
        <dbReference type="ARBA" id="ARBA00023242"/>
    </source>
</evidence>
<gene>
    <name evidence="8" type="ORF">EWB00_004568</name>
</gene>
<dbReference type="OrthoDB" id="343623at2759"/>
<evidence type="ECO:0000256" key="3">
    <source>
        <dbReference type="ARBA" id="ARBA00019083"/>
    </source>
</evidence>
<dbReference type="Pfam" id="PF14629">
    <property type="entry name" value="ORC4_C"/>
    <property type="match status" value="1"/>
</dbReference>
<dbReference type="STRING" id="6182.A0A4Z2D5Q7"/>
<evidence type="ECO:0000256" key="4">
    <source>
        <dbReference type="ARBA" id="ARBA00022705"/>
    </source>
</evidence>
<protein>
    <recommendedName>
        <fullName evidence="3">Origin recognition complex subunit 4</fullName>
    </recommendedName>
</protein>